<name>A0A2P2JZF2_RHIMU</name>
<accession>A0A2P2JZF2</accession>
<dbReference type="EMBL" id="GGEC01018361">
    <property type="protein sequence ID" value="MBW98844.1"/>
    <property type="molecule type" value="Transcribed_RNA"/>
</dbReference>
<protein>
    <submittedName>
        <fullName evidence="1">Interactor of constitutive active ROPs 3-like</fullName>
    </submittedName>
</protein>
<dbReference type="AlphaFoldDB" id="A0A2P2JZF2"/>
<evidence type="ECO:0000313" key="1">
    <source>
        <dbReference type="EMBL" id="MBW98844.1"/>
    </source>
</evidence>
<proteinExistence type="predicted"/>
<sequence>MIAQRIYTTEYYIEYISSKLPHKYIYICIIEITKLEDSPKHVLSECNNPSSS</sequence>
<reference evidence="1" key="1">
    <citation type="submission" date="2018-02" db="EMBL/GenBank/DDBJ databases">
        <title>Rhizophora mucronata_Transcriptome.</title>
        <authorList>
            <person name="Meera S.P."/>
            <person name="Sreeshan A."/>
            <person name="Augustine A."/>
        </authorList>
    </citation>
    <scope>NUCLEOTIDE SEQUENCE</scope>
    <source>
        <tissue evidence="1">Leaf</tissue>
    </source>
</reference>
<organism evidence="1">
    <name type="scientific">Rhizophora mucronata</name>
    <name type="common">Asiatic mangrove</name>
    <dbReference type="NCBI Taxonomy" id="61149"/>
    <lineage>
        <taxon>Eukaryota</taxon>
        <taxon>Viridiplantae</taxon>
        <taxon>Streptophyta</taxon>
        <taxon>Embryophyta</taxon>
        <taxon>Tracheophyta</taxon>
        <taxon>Spermatophyta</taxon>
        <taxon>Magnoliopsida</taxon>
        <taxon>eudicotyledons</taxon>
        <taxon>Gunneridae</taxon>
        <taxon>Pentapetalae</taxon>
        <taxon>rosids</taxon>
        <taxon>fabids</taxon>
        <taxon>Malpighiales</taxon>
        <taxon>Rhizophoraceae</taxon>
        <taxon>Rhizophora</taxon>
    </lineage>
</organism>